<dbReference type="PANTHER" id="PTHR11785:SF512">
    <property type="entry name" value="SOBREMESA, ISOFORM B"/>
    <property type="match status" value="1"/>
</dbReference>
<feature type="transmembrane region" description="Helical" evidence="5">
    <location>
        <begin position="94"/>
        <end position="121"/>
    </location>
</feature>
<evidence type="ECO:0000313" key="7">
    <source>
        <dbReference type="Proteomes" id="UP000093352"/>
    </source>
</evidence>
<dbReference type="Proteomes" id="UP000093352">
    <property type="component" value="Unassembled WGS sequence"/>
</dbReference>
<keyword evidence="4 5" id="KW-0472">Membrane</keyword>
<dbReference type="InterPro" id="IPR002293">
    <property type="entry name" value="AA/rel_permease1"/>
</dbReference>
<name>A0A1C0AEM1_9FIRM</name>
<dbReference type="GO" id="GO:0015179">
    <property type="term" value="F:L-amino acid transmembrane transporter activity"/>
    <property type="evidence" value="ECO:0007669"/>
    <property type="project" value="TreeGrafter"/>
</dbReference>
<keyword evidence="7" id="KW-1185">Reference proteome</keyword>
<keyword evidence="2 5" id="KW-0812">Transmembrane</keyword>
<evidence type="ECO:0000256" key="5">
    <source>
        <dbReference type="SAM" id="Phobius"/>
    </source>
</evidence>
<dbReference type="STRING" id="1871336.BBG48_07670"/>
<evidence type="ECO:0000256" key="3">
    <source>
        <dbReference type="ARBA" id="ARBA00022989"/>
    </source>
</evidence>
<dbReference type="Gene3D" id="1.20.1740.10">
    <property type="entry name" value="Amino acid/polyamine transporter I"/>
    <property type="match status" value="1"/>
</dbReference>
<dbReference type="PIRSF" id="PIRSF006060">
    <property type="entry name" value="AA_transporter"/>
    <property type="match status" value="1"/>
</dbReference>
<proteinExistence type="predicted"/>
<comment type="caution">
    <text evidence="6">The sequence shown here is derived from an EMBL/GenBank/DDBJ whole genome shotgun (WGS) entry which is preliminary data.</text>
</comment>
<feature type="transmembrane region" description="Helical" evidence="5">
    <location>
        <begin position="162"/>
        <end position="182"/>
    </location>
</feature>
<dbReference type="GO" id="GO:0016020">
    <property type="term" value="C:membrane"/>
    <property type="evidence" value="ECO:0007669"/>
    <property type="project" value="UniProtKB-SubCell"/>
</dbReference>
<feature type="transmembrane region" description="Helical" evidence="5">
    <location>
        <begin position="323"/>
        <end position="341"/>
    </location>
</feature>
<feature type="transmembrane region" description="Helical" evidence="5">
    <location>
        <begin position="127"/>
        <end position="150"/>
    </location>
</feature>
<feature type="transmembrane region" description="Helical" evidence="5">
    <location>
        <begin position="353"/>
        <end position="373"/>
    </location>
</feature>
<feature type="transmembrane region" description="Helical" evidence="5">
    <location>
        <begin position="411"/>
        <end position="429"/>
    </location>
</feature>
<feature type="transmembrane region" description="Helical" evidence="5">
    <location>
        <begin position="7"/>
        <end position="28"/>
    </location>
</feature>
<dbReference type="AlphaFoldDB" id="A0A1C0AEM1"/>
<dbReference type="PANTHER" id="PTHR11785">
    <property type="entry name" value="AMINO ACID TRANSPORTER"/>
    <property type="match status" value="1"/>
</dbReference>
<feature type="transmembrane region" description="Helical" evidence="5">
    <location>
        <begin position="40"/>
        <end position="66"/>
    </location>
</feature>
<organism evidence="6 7">
    <name type="scientific">Criibacterium bergeronii</name>
    <dbReference type="NCBI Taxonomy" id="1871336"/>
    <lineage>
        <taxon>Bacteria</taxon>
        <taxon>Bacillati</taxon>
        <taxon>Bacillota</taxon>
        <taxon>Clostridia</taxon>
        <taxon>Peptostreptococcales</taxon>
        <taxon>Filifactoraceae</taxon>
        <taxon>Criibacterium</taxon>
    </lineage>
</organism>
<comment type="subcellular location">
    <subcellularLocation>
        <location evidence="1">Membrane</location>
        <topology evidence="1">Multi-pass membrane protein</topology>
    </subcellularLocation>
</comment>
<evidence type="ECO:0000256" key="1">
    <source>
        <dbReference type="ARBA" id="ARBA00004141"/>
    </source>
</evidence>
<sequence>MENNQRKLGLITAINMVVGVLIGSGIFFKADDILRSAQGNIFNSLIVFLIGAFCVIFSALSISYIARHTKSDNGVIDYYDRFLSKDMGGAMSYFYFYVYFPTVTAVIAWVCGVFLVALLGIPSSFELEMLVGLCTLILLFLVNSKSILVGGFIQNVTTFIKLIPLVVIPLFALKIGSSAIVSMSQTETASTGQFAFLAALAPIAFSFDGWIIATTITGKIKNPNRNIPLALTIGPLFVLLVYVLYFLGMIKLVGPEAILTSSDGGAGLAGQAIWGNAGEFILQVFIFISVLGVLNGLVLGYTQLPAALNERKLLPFADKFSKRPSLIVFIISIFWMAIHYITHHYGLLGNSDISEISIVFGYTAYILLHLKSISLRSKNEITSNFYGYIFPTLAILGSVIILIGGILSNPVYVPIFIAFCAAVSYAGYAKSKSLI</sequence>
<dbReference type="RefSeq" id="WP_068913717.1">
    <property type="nucleotide sequence ID" value="NZ_MBEW02000002.1"/>
</dbReference>
<evidence type="ECO:0000313" key="6">
    <source>
        <dbReference type="EMBL" id="RDY22092.1"/>
    </source>
</evidence>
<evidence type="ECO:0000256" key="4">
    <source>
        <dbReference type="ARBA" id="ARBA00023136"/>
    </source>
</evidence>
<feature type="transmembrane region" description="Helical" evidence="5">
    <location>
        <begin position="229"/>
        <end position="250"/>
    </location>
</feature>
<keyword evidence="3 5" id="KW-1133">Transmembrane helix</keyword>
<gene>
    <name evidence="6" type="ORF">BBG48_001750</name>
</gene>
<feature type="transmembrane region" description="Helical" evidence="5">
    <location>
        <begin position="280"/>
        <end position="302"/>
    </location>
</feature>
<dbReference type="InterPro" id="IPR050598">
    <property type="entry name" value="AminoAcid_Transporter"/>
</dbReference>
<feature type="transmembrane region" description="Helical" evidence="5">
    <location>
        <begin position="385"/>
        <end position="405"/>
    </location>
</feature>
<accession>A0A1C0AEM1</accession>
<feature type="transmembrane region" description="Helical" evidence="5">
    <location>
        <begin position="194"/>
        <end position="217"/>
    </location>
</feature>
<reference evidence="6 7" key="1">
    <citation type="journal article" date="2016" name="Genome Announc.">
        <title>Draft Genome Sequence of Criibacterium bergeronii gen. nov., sp. nov., Strain CCRI-22567T, Isolated from a Vaginal Sample from a Woman with Bacterial Vaginosis.</title>
        <authorList>
            <person name="Maheux A.F."/>
            <person name="Berube E."/>
            <person name="Boudreau D.K."/>
            <person name="Raymond F."/>
            <person name="Corbeil J."/>
            <person name="Roy P.H."/>
            <person name="Boissinot M."/>
            <person name="Omar R.F."/>
        </authorList>
    </citation>
    <scope>NUCLEOTIDE SEQUENCE [LARGE SCALE GENOMIC DNA]</scope>
    <source>
        <strain evidence="6 7">CCRI-22567</strain>
    </source>
</reference>
<protein>
    <submittedName>
        <fullName evidence="6">Amino acid permease</fullName>
    </submittedName>
</protein>
<evidence type="ECO:0000256" key="2">
    <source>
        <dbReference type="ARBA" id="ARBA00022692"/>
    </source>
</evidence>
<dbReference type="Pfam" id="PF13520">
    <property type="entry name" value="AA_permease_2"/>
    <property type="match status" value="1"/>
</dbReference>
<dbReference type="EMBL" id="MBEW02000002">
    <property type="protein sequence ID" value="RDY22092.1"/>
    <property type="molecule type" value="Genomic_DNA"/>
</dbReference>